<feature type="transmembrane region" description="Helical" evidence="6">
    <location>
        <begin position="60"/>
        <end position="77"/>
    </location>
</feature>
<comment type="caution">
    <text evidence="7">The sequence shown here is derived from an EMBL/GenBank/DDBJ whole genome shotgun (WGS) entry which is preliminary data.</text>
</comment>
<protein>
    <submittedName>
        <fullName evidence="7">Permease</fullName>
    </submittedName>
</protein>
<name>A0A0D7ERN1_RHOPL</name>
<proteinExistence type="inferred from homology"/>
<evidence type="ECO:0000256" key="5">
    <source>
        <dbReference type="ARBA" id="ARBA00023136"/>
    </source>
</evidence>
<feature type="transmembrane region" description="Helical" evidence="6">
    <location>
        <begin position="135"/>
        <end position="158"/>
    </location>
</feature>
<keyword evidence="4 6" id="KW-1133">Transmembrane helix</keyword>
<comment type="similarity">
    <text evidence="2">Belongs to the autoinducer-2 exporter (AI-2E) (TC 2.A.86) family.</text>
</comment>
<dbReference type="EMBL" id="JXXE01000232">
    <property type="protein sequence ID" value="KIZ43190.1"/>
    <property type="molecule type" value="Genomic_DNA"/>
</dbReference>
<gene>
    <name evidence="7" type="ORF">OO17_11780</name>
</gene>
<dbReference type="PATRIC" id="fig|1076.23.peg.2413"/>
<evidence type="ECO:0000256" key="4">
    <source>
        <dbReference type="ARBA" id="ARBA00022989"/>
    </source>
</evidence>
<evidence type="ECO:0000256" key="6">
    <source>
        <dbReference type="SAM" id="Phobius"/>
    </source>
</evidence>
<organism evidence="7 8">
    <name type="scientific">Rhodopseudomonas palustris</name>
    <dbReference type="NCBI Taxonomy" id="1076"/>
    <lineage>
        <taxon>Bacteria</taxon>
        <taxon>Pseudomonadati</taxon>
        <taxon>Pseudomonadota</taxon>
        <taxon>Alphaproteobacteria</taxon>
        <taxon>Hyphomicrobiales</taxon>
        <taxon>Nitrobacteraceae</taxon>
        <taxon>Rhodopseudomonas</taxon>
    </lineage>
</organism>
<evidence type="ECO:0000256" key="1">
    <source>
        <dbReference type="ARBA" id="ARBA00004141"/>
    </source>
</evidence>
<feature type="transmembrane region" description="Helical" evidence="6">
    <location>
        <begin position="256"/>
        <end position="279"/>
    </location>
</feature>
<dbReference type="GO" id="GO:0055085">
    <property type="term" value="P:transmembrane transport"/>
    <property type="evidence" value="ECO:0007669"/>
    <property type="project" value="TreeGrafter"/>
</dbReference>
<dbReference type="GO" id="GO:0016020">
    <property type="term" value="C:membrane"/>
    <property type="evidence" value="ECO:0007669"/>
    <property type="project" value="UniProtKB-SubCell"/>
</dbReference>
<keyword evidence="3 6" id="KW-0812">Transmembrane</keyword>
<comment type="subcellular location">
    <subcellularLocation>
        <location evidence="1">Membrane</location>
        <topology evidence="1">Multi-pass membrane protein</topology>
    </subcellularLocation>
</comment>
<reference evidence="7 8" key="1">
    <citation type="submission" date="2014-11" db="EMBL/GenBank/DDBJ databases">
        <title>Genomics and ecophysiology of heterotrophic nitrogen fixing bacteria isolated from estuarine surface water.</title>
        <authorList>
            <person name="Bentzon-Tilia M."/>
            <person name="Severin I."/>
            <person name="Hansen L.H."/>
            <person name="Riemann L."/>
        </authorList>
    </citation>
    <scope>NUCLEOTIDE SEQUENCE [LARGE SCALE GENOMIC DNA]</scope>
    <source>
        <strain evidence="7 8">BAL398</strain>
    </source>
</reference>
<feature type="transmembrane region" description="Helical" evidence="6">
    <location>
        <begin position="223"/>
        <end position="249"/>
    </location>
</feature>
<dbReference type="Proteomes" id="UP000032515">
    <property type="component" value="Unassembled WGS sequence"/>
</dbReference>
<dbReference type="PANTHER" id="PTHR21716">
    <property type="entry name" value="TRANSMEMBRANE PROTEIN"/>
    <property type="match status" value="1"/>
</dbReference>
<dbReference type="AlphaFoldDB" id="A0A0D7ERN1"/>
<feature type="transmembrane region" description="Helical" evidence="6">
    <location>
        <begin position="192"/>
        <end position="217"/>
    </location>
</feature>
<evidence type="ECO:0000256" key="2">
    <source>
        <dbReference type="ARBA" id="ARBA00009773"/>
    </source>
</evidence>
<feature type="transmembrane region" description="Helical" evidence="6">
    <location>
        <begin position="30"/>
        <end position="48"/>
    </location>
</feature>
<evidence type="ECO:0000313" key="7">
    <source>
        <dbReference type="EMBL" id="KIZ43190.1"/>
    </source>
</evidence>
<sequence length="340" mass="35989">MKDISRTLRITAIGLVLIIVLWGLRDILLLGFAAVLIACVLHGAGDALHRRSGLGEGWSLLAVVLTLLLGLGALLFWRGTVIADHVSQMTDQLSLQLQQLWQQMSGKGWTALLAQQLRSSVESAGKNLSGYVPGVASSVLGIGGSALVVVATALFLAISPRRYIDGALRLVPIGWRPRGREVMLEIGETLQLWFVGQFVDMVIVAVLVGVGLFLLGVPMAPTLALLAGLLNFVPYVGALAGAVPAILVALAQSPSLALWVALLFICVQTLEGNVIAPLIQRRTISLLPALTILSQTVLGTLFGAVGLVVATPLTAAMMTAVRMIYIEDLLERDTGAQDGR</sequence>
<feature type="transmembrane region" description="Helical" evidence="6">
    <location>
        <begin position="299"/>
        <end position="321"/>
    </location>
</feature>
<dbReference type="Pfam" id="PF01594">
    <property type="entry name" value="AI-2E_transport"/>
    <property type="match status" value="1"/>
</dbReference>
<evidence type="ECO:0000313" key="8">
    <source>
        <dbReference type="Proteomes" id="UP000032515"/>
    </source>
</evidence>
<dbReference type="PANTHER" id="PTHR21716:SF62">
    <property type="entry name" value="TRANSPORT PROTEIN YDBI-RELATED"/>
    <property type="match status" value="1"/>
</dbReference>
<accession>A0A0D7ERN1</accession>
<feature type="transmembrane region" description="Helical" evidence="6">
    <location>
        <begin position="7"/>
        <end position="24"/>
    </location>
</feature>
<dbReference type="InterPro" id="IPR002549">
    <property type="entry name" value="AI-2E-like"/>
</dbReference>
<evidence type="ECO:0000256" key="3">
    <source>
        <dbReference type="ARBA" id="ARBA00022692"/>
    </source>
</evidence>
<keyword evidence="5 6" id="KW-0472">Membrane</keyword>